<gene>
    <name evidence="5" type="ORF">FisN_5Hh409</name>
</gene>
<dbReference type="Pfam" id="PF05002">
    <property type="entry name" value="SGS"/>
    <property type="match status" value="1"/>
</dbReference>
<feature type="compositionally biased region" description="Low complexity" evidence="2">
    <location>
        <begin position="283"/>
        <end position="292"/>
    </location>
</feature>
<accession>A0A1Z5JSM2</accession>
<keyword evidence="6" id="KW-1185">Reference proteome</keyword>
<evidence type="ECO:0000256" key="2">
    <source>
        <dbReference type="SAM" id="MobiDB-lite"/>
    </source>
</evidence>
<dbReference type="InterPro" id="IPR008978">
    <property type="entry name" value="HSP20-like_chaperone"/>
</dbReference>
<dbReference type="PROSITE" id="PS51203">
    <property type="entry name" value="CS"/>
    <property type="match status" value="1"/>
</dbReference>
<dbReference type="InterPro" id="IPR007052">
    <property type="entry name" value="CS_dom"/>
</dbReference>
<proteinExistence type="inferred from homology"/>
<evidence type="ECO:0000259" key="3">
    <source>
        <dbReference type="PROSITE" id="PS51048"/>
    </source>
</evidence>
<dbReference type="PANTHER" id="PTHR45862">
    <property type="entry name" value="PROTEIN SGT1 HOMOLOG"/>
    <property type="match status" value="1"/>
</dbReference>
<feature type="region of interest" description="Disordered" evidence="2">
    <location>
        <begin position="275"/>
        <end position="305"/>
    </location>
</feature>
<dbReference type="EMBL" id="BDSP01000111">
    <property type="protein sequence ID" value="GAX17025.1"/>
    <property type="molecule type" value="Genomic_DNA"/>
</dbReference>
<organism evidence="5 6">
    <name type="scientific">Fistulifera solaris</name>
    <name type="common">Oleaginous diatom</name>
    <dbReference type="NCBI Taxonomy" id="1519565"/>
    <lineage>
        <taxon>Eukaryota</taxon>
        <taxon>Sar</taxon>
        <taxon>Stramenopiles</taxon>
        <taxon>Ochrophyta</taxon>
        <taxon>Bacillariophyta</taxon>
        <taxon>Bacillariophyceae</taxon>
        <taxon>Bacillariophycidae</taxon>
        <taxon>Naviculales</taxon>
        <taxon>Naviculaceae</taxon>
        <taxon>Fistulifera</taxon>
    </lineage>
</organism>
<dbReference type="SUPFAM" id="SSF48452">
    <property type="entry name" value="TPR-like"/>
    <property type="match status" value="1"/>
</dbReference>
<dbReference type="Gene3D" id="2.60.40.790">
    <property type="match status" value="1"/>
</dbReference>
<dbReference type="CDD" id="cd06463">
    <property type="entry name" value="p23_like"/>
    <property type="match status" value="1"/>
</dbReference>
<evidence type="ECO:0000259" key="4">
    <source>
        <dbReference type="PROSITE" id="PS51203"/>
    </source>
</evidence>
<sequence>MSETELPLTDMTAEQCLAMADSYAVDENWDEALTVYTAALTIWHSNTAVKFRILSHRSNCFYQLGNYEMAQEDALEATQLLSSSVAGLRPGESEVAWKRQGLAAFQANKFADAKQAFESAAQLATLNQRDGKFYRDWIQKCDTKLNPPAIAQSTTTTAEPLKAQTAPTSASTTVPVSHKPATKTSIIAAPRYQYYQSDKFMTISILEPNLSSEHVKVDWERQRLNVTVVKAGKEFSLIAGPLYDEIDPSESKIQYKPEKVLLKLRKVNEHEWKELMGKESKKATTSTTSSATQPKVRPYASPKDWGTIEKSIQAEEEKETPQGDDAMNKLFQQIYANADEDTRRAMIKSYQTSGGTVLSTNWDEVSKKDYEKERTAPKGMEWKTWEGDKVPMDED</sequence>
<evidence type="ECO:0000256" key="1">
    <source>
        <dbReference type="ARBA" id="ARBA00008509"/>
    </source>
</evidence>
<feature type="compositionally biased region" description="Polar residues" evidence="2">
    <location>
        <begin position="165"/>
        <end position="175"/>
    </location>
</feature>
<feature type="domain" description="SGS" evidence="3">
    <location>
        <begin position="292"/>
        <end position="387"/>
    </location>
</feature>
<evidence type="ECO:0000313" key="5">
    <source>
        <dbReference type="EMBL" id="GAX17025.1"/>
    </source>
</evidence>
<comment type="caution">
    <text evidence="5">The sequence shown here is derived from an EMBL/GenBank/DDBJ whole genome shotgun (WGS) entry which is preliminary data.</text>
</comment>
<dbReference type="SMART" id="SM00028">
    <property type="entry name" value="TPR"/>
    <property type="match status" value="3"/>
</dbReference>
<dbReference type="InterPro" id="IPR019734">
    <property type="entry name" value="TPR_rpt"/>
</dbReference>
<dbReference type="PROSITE" id="PS51048">
    <property type="entry name" value="SGS"/>
    <property type="match status" value="1"/>
</dbReference>
<feature type="domain" description="CS" evidence="4">
    <location>
        <begin position="187"/>
        <end position="276"/>
    </location>
</feature>
<dbReference type="InterPro" id="IPR044563">
    <property type="entry name" value="Sgt1-like"/>
</dbReference>
<comment type="similarity">
    <text evidence="1">Belongs to the SGT1 family.</text>
</comment>
<evidence type="ECO:0000313" key="6">
    <source>
        <dbReference type="Proteomes" id="UP000198406"/>
    </source>
</evidence>
<dbReference type="Gene3D" id="1.25.40.10">
    <property type="entry name" value="Tetratricopeptide repeat domain"/>
    <property type="match status" value="1"/>
</dbReference>
<dbReference type="SUPFAM" id="SSF49764">
    <property type="entry name" value="HSP20-like chaperones"/>
    <property type="match status" value="1"/>
</dbReference>
<dbReference type="Proteomes" id="UP000198406">
    <property type="component" value="Unassembled WGS sequence"/>
</dbReference>
<dbReference type="InterPro" id="IPR007699">
    <property type="entry name" value="SGS_dom"/>
</dbReference>
<name>A0A1Z5JSM2_FISSO</name>
<dbReference type="GO" id="GO:0051087">
    <property type="term" value="F:protein-folding chaperone binding"/>
    <property type="evidence" value="ECO:0007669"/>
    <property type="project" value="InterPro"/>
</dbReference>
<feature type="region of interest" description="Disordered" evidence="2">
    <location>
        <begin position="153"/>
        <end position="177"/>
    </location>
</feature>
<dbReference type="AlphaFoldDB" id="A0A1Z5JSM2"/>
<reference evidence="5 6" key="1">
    <citation type="journal article" date="2015" name="Plant Cell">
        <title>Oil accumulation by the oleaginous diatom Fistulifera solaris as revealed by the genome and transcriptome.</title>
        <authorList>
            <person name="Tanaka T."/>
            <person name="Maeda Y."/>
            <person name="Veluchamy A."/>
            <person name="Tanaka M."/>
            <person name="Abida H."/>
            <person name="Marechal E."/>
            <person name="Bowler C."/>
            <person name="Muto M."/>
            <person name="Sunaga Y."/>
            <person name="Tanaka M."/>
            <person name="Yoshino T."/>
            <person name="Taniguchi T."/>
            <person name="Fukuda Y."/>
            <person name="Nemoto M."/>
            <person name="Matsumoto M."/>
            <person name="Wong P.S."/>
            <person name="Aburatani S."/>
            <person name="Fujibuchi W."/>
        </authorList>
    </citation>
    <scope>NUCLEOTIDE SEQUENCE [LARGE SCALE GENOMIC DNA]</scope>
    <source>
        <strain evidence="5 6">JPCC DA0580</strain>
    </source>
</reference>
<protein>
    <submittedName>
        <fullName evidence="5">Suppressor of G2 allele of SKP1</fullName>
    </submittedName>
</protein>
<dbReference type="InParanoid" id="A0A1Z5JSM2"/>
<dbReference type="OrthoDB" id="1898560at2759"/>
<dbReference type="Pfam" id="PF04969">
    <property type="entry name" value="CS"/>
    <property type="match status" value="1"/>
</dbReference>
<dbReference type="InterPro" id="IPR011990">
    <property type="entry name" value="TPR-like_helical_dom_sf"/>
</dbReference>